<feature type="region of interest" description="Disordered" evidence="1">
    <location>
        <begin position="734"/>
        <end position="798"/>
    </location>
</feature>
<feature type="region of interest" description="Disordered" evidence="1">
    <location>
        <begin position="291"/>
        <end position="332"/>
    </location>
</feature>
<evidence type="ECO:0000313" key="2">
    <source>
        <dbReference type="EMBL" id="KAF2562700.1"/>
    </source>
</evidence>
<proteinExistence type="predicted"/>
<dbReference type="EMBL" id="QGKY02001250">
    <property type="protein sequence ID" value="KAF2562700.1"/>
    <property type="molecule type" value="Genomic_DNA"/>
</dbReference>
<evidence type="ECO:0000256" key="1">
    <source>
        <dbReference type="SAM" id="MobiDB-lite"/>
    </source>
</evidence>
<gene>
    <name evidence="2" type="ORF">F2Q70_00015138</name>
</gene>
<feature type="region of interest" description="Disordered" evidence="1">
    <location>
        <begin position="671"/>
        <end position="693"/>
    </location>
</feature>
<organism evidence="2">
    <name type="scientific">Brassica cretica</name>
    <name type="common">Mustard</name>
    <dbReference type="NCBI Taxonomy" id="69181"/>
    <lineage>
        <taxon>Eukaryota</taxon>
        <taxon>Viridiplantae</taxon>
        <taxon>Streptophyta</taxon>
        <taxon>Embryophyta</taxon>
        <taxon>Tracheophyta</taxon>
        <taxon>Spermatophyta</taxon>
        <taxon>Magnoliopsida</taxon>
        <taxon>eudicotyledons</taxon>
        <taxon>Gunneridae</taxon>
        <taxon>Pentapetalae</taxon>
        <taxon>rosids</taxon>
        <taxon>malvids</taxon>
        <taxon>Brassicales</taxon>
        <taxon>Brassicaceae</taxon>
        <taxon>Brassiceae</taxon>
        <taxon>Brassica</taxon>
    </lineage>
</organism>
<comment type="caution">
    <text evidence="2">The sequence shown here is derived from an EMBL/GenBank/DDBJ whole genome shotgun (WGS) entry which is preliminary data.</text>
</comment>
<name>A0A8S9HYN3_BRACR</name>
<accession>A0A8S9HYN3</accession>
<feature type="region of interest" description="Disordered" evidence="1">
    <location>
        <begin position="50"/>
        <end position="73"/>
    </location>
</feature>
<reference evidence="2" key="1">
    <citation type="submission" date="2019-12" db="EMBL/GenBank/DDBJ databases">
        <title>Genome sequencing and annotation of Brassica cretica.</title>
        <authorList>
            <person name="Studholme D.J."/>
            <person name="Sarris P.F."/>
        </authorList>
    </citation>
    <scope>NUCLEOTIDE SEQUENCE</scope>
    <source>
        <strain evidence="2">PFS-102/07</strain>
        <tissue evidence="2">Leaf</tissue>
    </source>
</reference>
<feature type="region of interest" description="Disordered" evidence="1">
    <location>
        <begin position="853"/>
        <end position="877"/>
    </location>
</feature>
<dbReference type="AlphaFoldDB" id="A0A8S9HYN3"/>
<feature type="compositionally biased region" description="Polar residues" evidence="1">
    <location>
        <begin position="304"/>
        <end position="322"/>
    </location>
</feature>
<feature type="region of interest" description="Disordered" evidence="1">
    <location>
        <begin position="590"/>
        <end position="614"/>
    </location>
</feature>
<sequence length="926" mass="103372">MGFTKDQDRFCSTPKLPLFSYPMNRPYETPGLATPPVIIAGSVPFLWEEAPGKPRSSVRKPPRTNQSRENRGVARCLDLPPGLLLTGEACKSSTANEPSPTTVLDGPYDLRRRSLSLPRSAAVIRKLRGVPAPEEMRPFGSSRWGSLGNCKELSEATLFLPPPSEAAMFLSMTMMVTTPPSCIRPPSDPPPSSCLNVPFEGLSSVIPPEPPDPPDVTLLPMLLSSHRSSAHHVLFRAGFHHAVAVSSALHLITVASPLGVRNAGASQLEGGLTGSGRSHLFDYMHRQPDLIPAMPPPPGRVTTGRETSSPLRSRASPMQSPQEARPYENPDSSSFIQSLFESDDRQFGVCSAKPSWFLHGNAGTRSSCLNSSLIVALEVLVKPHYIFNVVDIVIYSLLDSHSPSILVNAKSSQLGLCFLYGHGASHQKLLSVIIPTVAYSSVREREREKSLKEAEKETESPNSRRRKRIFGYRRLERTRIEPLIEFIEILKVSPYWLPLFAPVRESQLQETPEYWRGIIRQHIHFERTRTPVHHHQGYYKKLQDQVLSRFTASEYKFQKRKTLIMSKAKKMFLIERKELNRVDVNIKHEEVDTGKPSLQRKNTSGASKGEASEKERRPCFQLPVMIQVLKSGASVYVSYGCLSAIHKLTLLKETLLNKEVVDIAVRFSKEKDASGDEDDPGRPTGNGEVVSSSHKRDASLYVNLLRYRLRALMRERRGLVAEMTADLAGEAQLSVNERRRPQQGVRIRREEGKRGRKPRLMKYSNCNRREARRLSPKRNVGVSRDLDINGPGVDGENKTETWKTKRAIAEGPTPAARGFTGVERQLQQGNHTNSGISYTARYIAGSVPFLWEEAPGKPRSSARKPQRTNQTRENRGVARCLDLPAPLLLPGEACKSSTANEPSPTTVLDGPYDFVAVHCRYRDRRL</sequence>
<dbReference type="PANTHER" id="PTHR34371:SF18">
    <property type="entry name" value="(RAPE) HYPOTHETICAL PROTEIN"/>
    <property type="match status" value="1"/>
</dbReference>
<dbReference type="PANTHER" id="PTHR34371">
    <property type="entry name" value="OS01G0551000 PROTEIN"/>
    <property type="match status" value="1"/>
</dbReference>
<protein>
    <submittedName>
        <fullName evidence="2">Uncharacterized protein</fullName>
    </submittedName>
</protein>